<keyword evidence="2" id="KW-1185">Reference proteome</keyword>
<dbReference type="RefSeq" id="WP_264139376.1">
    <property type="nucleotide sequence ID" value="NZ_JAOYOD010000001.1"/>
</dbReference>
<accession>A0ABT3CY13</accession>
<reference evidence="1 2" key="1">
    <citation type="submission" date="2022-10" db="EMBL/GenBank/DDBJ databases">
        <title>Comparative genomics and taxonomic characterization of three novel marine species of genus Reichenbachiella exhibiting antioxidant and polysaccharide degradation activities.</title>
        <authorList>
            <person name="Muhammad N."/>
            <person name="Lee Y.-J."/>
            <person name="Ko J."/>
            <person name="Kim S.-G."/>
        </authorList>
    </citation>
    <scope>NUCLEOTIDE SEQUENCE [LARGE SCALE GENOMIC DNA]</scope>
    <source>
        <strain evidence="1 2">ABR2-5</strain>
    </source>
</reference>
<protein>
    <submittedName>
        <fullName evidence="1">Uncharacterized protein</fullName>
    </submittedName>
</protein>
<organism evidence="1 2">
    <name type="scientific">Reichenbachiella ulvae</name>
    <dbReference type="NCBI Taxonomy" id="2980104"/>
    <lineage>
        <taxon>Bacteria</taxon>
        <taxon>Pseudomonadati</taxon>
        <taxon>Bacteroidota</taxon>
        <taxon>Cytophagia</taxon>
        <taxon>Cytophagales</taxon>
        <taxon>Reichenbachiellaceae</taxon>
        <taxon>Reichenbachiella</taxon>
    </lineage>
</organism>
<gene>
    <name evidence="1" type="ORF">N7U62_17615</name>
</gene>
<dbReference type="EMBL" id="JAOYOD010000001">
    <property type="protein sequence ID" value="MCV9388507.1"/>
    <property type="molecule type" value="Genomic_DNA"/>
</dbReference>
<proteinExistence type="predicted"/>
<name>A0ABT3CY13_9BACT</name>
<evidence type="ECO:0000313" key="2">
    <source>
        <dbReference type="Proteomes" id="UP001300692"/>
    </source>
</evidence>
<comment type="caution">
    <text evidence="1">The sequence shown here is derived from an EMBL/GenBank/DDBJ whole genome shotgun (WGS) entry which is preliminary data.</text>
</comment>
<sequence length="213" mass="24392">MEQTQINSSEMFQDTDTYMDENTAVWSAIPIVGIYKNRLAEIISKIKTAAQEQEAAQVFLGKSLRQVKKDISLKMDVLDDILEAFAEDTDNSTLLAQSSNNFTSYYSLPNEDFETKTKNMIDLMDREIDNLTDYGLTPAQLDDVRMSFNDFSDHRGKPRAYRIASRVATQNIADLIDEGDKTLDRLDKILKRFRRSNPAFYNGYQAARMVVKD</sequence>
<dbReference type="Proteomes" id="UP001300692">
    <property type="component" value="Unassembled WGS sequence"/>
</dbReference>
<evidence type="ECO:0000313" key="1">
    <source>
        <dbReference type="EMBL" id="MCV9388507.1"/>
    </source>
</evidence>